<sequence length="275" mass="30882">MGIQGPMKTRSGERVTQSEIHKVCEAGYNEVASAILRHAALKELEQFGEIISVRPLSHEDKAVFFGTIWAFFKDVPAGIVALAARVTDEWIREDMWNGTAKAAHILYASVDEYGLHQHSQHMLPTHHQMFKQLTTHLGLSDADLFNTHNILPEGTAMGNNTHRMYRSEFLGEALGFHLASEMTSSREFQYFLKGFQKYASEYGLADEDDPVLAFFAIHCEVEPMHVATGREVMISYLEKNPNIAPQAMRGAMAFMDGFEQMFAALNRHLGSSQSI</sequence>
<comment type="caution">
    <text evidence="1">The sequence shown here is derived from an EMBL/GenBank/DDBJ whole genome shotgun (WGS) entry which is preliminary data.</text>
</comment>
<reference evidence="1 2" key="1">
    <citation type="submission" date="2017-09" db="EMBL/GenBank/DDBJ databases">
        <title>Genomic, metabolic, and phenotypic characteristics of bacterial isolates from the natural microbiome of the model nematode Caenorhabditis elegans.</title>
        <authorList>
            <person name="Zimmermann J."/>
            <person name="Obeng N."/>
            <person name="Yang W."/>
            <person name="Obeng O."/>
            <person name="Kissoyan K."/>
            <person name="Pees B."/>
            <person name="Dirksen P."/>
            <person name="Hoppner M."/>
            <person name="Franke A."/>
            <person name="Rosenstiel P."/>
            <person name="Leippe M."/>
            <person name="Dierking K."/>
            <person name="Kaleta C."/>
            <person name="Schulenburg H."/>
        </authorList>
    </citation>
    <scope>NUCLEOTIDE SEQUENCE [LARGE SCALE GENOMIC DNA]</scope>
    <source>
        <strain evidence="1 2">MYb117</strain>
    </source>
</reference>
<dbReference type="InterPro" id="IPR016084">
    <property type="entry name" value="Haem_Oase-like_multi-hlx"/>
</dbReference>
<proteinExistence type="predicted"/>
<dbReference type="RefSeq" id="WP_105698016.1">
    <property type="nucleotide sequence ID" value="NZ_CP159260.1"/>
</dbReference>
<evidence type="ECO:0000313" key="1">
    <source>
        <dbReference type="EMBL" id="PRC15423.1"/>
    </source>
</evidence>
<evidence type="ECO:0008006" key="3">
    <source>
        <dbReference type="Google" id="ProtNLM"/>
    </source>
</evidence>
<accession>A0A2S9EJI6</accession>
<dbReference type="AlphaFoldDB" id="A0A2S9EJI6"/>
<gene>
    <name evidence="1" type="ORF">CQZ99_18110</name>
</gene>
<organism evidence="1 2">
    <name type="scientific">Pseudomonas poae</name>
    <dbReference type="NCBI Taxonomy" id="200451"/>
    <lineage>
        <taxon>Bacteria</taxon>
        <taxon>Pseudomonadati</taxon>
        <taxon>Pseudomonadota</taxon>
        <taxon>Gammaproteobacteria</taxon>
        <taxon>Pseudomonadales</taxon>
        <taxon>Pseudomonadaceae</taxon>
        <taxon>Pseudomonas</taxon>
    </lineage>
</organism>
<dbReference type="SMART" id="SM01236">
    <property type="entry name" value="Haem_oxygenase_2"/>
    <property type="match status" value="1"/>
</dbReference>
<dbReference type="Pfam" id="PF14518">
    <property type="entry name" value="Haem_oxygenas_2"/>
    <property type="match status" value="1"/>
</dbReference>
<name>A0A2S9EJI6_9PSED</name>
<evidence type="ECO:0000313" key="2">
    <source>
        <dbReference type="Proteomes" id="UP000238045"/>
    </source>
</evidence>
<dbReference type="EMBL" id="PCQL01000019">
    <property type="protein sequence ID" value="PRC15423.1"/>
    <property type="molecule type" value="Genomic_DNA"/>
</dbReference>
<dbReference type="Proteomes" id="UP000238045">
    <property type="component" value="Unassembled WGS sequence"/>
</dbReference>
<protein>
    <recommendedName>
        <fullName evidence="3">Iron-containing redox enzyme family protein</fullName>
    </recommendedName>
</protein>
<dbReference type="SUPFAM" id="SSF48613">
    <property type="entry name" value="Heme oxygenase-like"/>
    <property type="match status" value="1"/>
</dbReference>
<dbReference type="Gene3D" id="1.20.910.10">
    <property type="entry name" value="Heme oxygenase-like"/>
    <property type="match status" value="1"/>
</dbReference>
<keyword evidence="2" id="KW-1185">Reference proteome</keyword>